<accession>A0A8T3API5</accession>
<dbReference type="EMBL" id="JAGYWB010000015">
    <property type="protein sequence ID" value="KAI0498020.1"/>
    <property type="molecule type" value="Genomic_DNA"/>
</dbReference>
<keyword evidence="2" id="KW-1185">Reference proteome</keyword>
<evidence type="ECO:0000313" key="1">
    <source>
        <dbReference type="EMBL" id="KAI0498020.1"/>
    </source>
</evidence>
<dbReference type="AlphaFoldDB" id="A0A8T3API5"/>
<gene>
    <name evidence="1" type="ORF">KFK09_021261</name>
</gene>
<sequence length="112" mass="12457">MTYLIILNGLLDLPRLPRSLPFGCVALAFQGGLFLDTNLCCISNNEAVIKLFLVEVVSIRSGLILLHKISVPPLWLRVVGGRARLGTSHPKFDSPLLRPDFFSGEKQVWPRC</sequence>
<reference evidence="1" key="1">
    <citation type="journal article" date="2022" name="Front. Genet.">
        <title>Chromosome-Scale Assembly of the Dendrobium nobile Genome Provides Insights Into the Molecular Mechanism of the Biosynthesis of the Medicinal Active Ingredient of Dendrobium.</title>
        <authorList>
            <person name="Xu Q."/>
            <person name="Niu S.-C."/>
            <person name="Li K.-L."/>
            <person name="Zheng P.-J."/>
            <person name="Zhang X.-J."/>
            <person name="Jia Y."/>
            <person name="Liu Y."/>
            <person name="Niu Y.-X."/>
            <person name="Yu L.-H."/>
            <person name="Chen D.-F."/>
            <person name="Zhang G.-Q."/>
        </authorList>
    </citation>
    <scope>NUCLEOTIDE SEQUENCE</scope>
    <source>
        <tissue evidence="1">Leaf</tissue>
    </source>
</reference>
<comment type="caution">
    <text evidence="1">The sequence shown here is derived from an EMBL/GenBank/DDBJ whole genome shotgun (WGS) entry which is preliminary data.</text>
</comment>
<dbReference type="Proteomes" id="UP000829196">
    <property type="component" value="Unassembled WGS sequence"/>
</dbReference>
<proteinExistence type="predicted"/>
<name>A0A8T3API5_DENNO</name>
<evidence type="ECO:0000313" key="2">
    <source>
        <dbReference type="Proteomes" id="UP000829196"/>
    </source>
</evidence>
<protein>
    <submittedName>
        <fullName evidence="1">Uncharacterized protein</fullName>
    </submittedName>
</protein>
<organism evidence="1 2">
    <name type="scientific">Dendrobium nobile</name>
    <name type="common">Orchid</name>
    <dbReference type="NCBI Taxonomy" id="94219"/>
    <lineage>
        <taxon>Eukaryota</taxon>
        <taxon>Viridiplantae</taxon>
        <taxon>Streptophyta</taxon>
        <taxon>Embryophyta</taxon>
        <taxon>Tracheophyta</taxon>
        <taxon>Spermatophyta</taxon>
        <taxon>Magnoliopsida</taxon>
        <taxon>Liliopsida</taxon>
        <taxon>Asparagales</taxon>
        <taxon>Orchidaceae</taxon>
        <taxon>Epidendroideae</taxon>
        <taxon>Malaxideae</taxon>
        <taxon>Dendrobiinae</taxon>
        <taxon>Dendrobium</taxon>
    </lineage>
</organism>